<dbReference type="InterPro" id="IPR005467">
    <property type="entry name" value="His_kinase_dom"/>
</dbReference>
<comment type="subcellular location">
    <subcellularLocation>
        <location evidence="2">Cell membrane</location>
        <topology evidence="2">Multi-pass membrane protein</topology>
    </subcellularLocation>
</comment>
<dbReference type="Pfam" id="PF19312">
    <property type="entry name" value="NtrY_N"/>
    <property type="match status" value="1"/>
</dbReference>
<dbReference type="Gene3D" id="3.30.565.10">
    <property type="entry name" value="Histidine kinase-like ATPase, C-terminal domain"/>
    <property type="match status" value="1"/>
</dbReference>
<dbReference type="CDD" id="cd00082">
    <property type="entry name" value="HisKA"/>
    <property type="match status" value="1"/>
</dbReference>
<dbReference type="Gene3D" id="1.10.287.130">
    <property type="match status" value="1"/>
</dbReference>
<feature type="domain" description="Histidine kinase" evidence="15">
    <location>
        <begin position="512"/>
        <end position="731"/>
    </location>
</feature>
<evidence type="ECO:0000256" key="3">
    <source>
        <dbReference type="ARBA" id="ARBA00012438"/>
    </source>
</evidence>
<dbReference type="SMART" id="SM00304">
    <property type="entry name" value="HAMP"/>
    <property type="match status" value="1"/>
</dbReference>
<accession>A0A6G7YLH2</accession>
<dbReference type="Gene3D" id="3.30.450.20">
    <property type="entry name" value="PAS domain"/>
    <property type="match status" value="1"/>
</dbReference>
<keyword evidence="7 14" id="KW-0812">Transmembrane</keyword>
<evidence type="ECO:0000256" key="9">
    <source>
        <dbReference type="ARBA" id="ARBA00022777"/>
    </source>
</evidence>
<dbReference type="InterPro" id="IPR017232">
    <property type="entry name" value="NtrY"/>
</dbReference>
<dbReference type="SMART" id="SM00388">
    <property type="entry name" value="HisKA"/>
    <property type="match status" value="1"/>
</dbReference>
<dbReference type="InterPro" id="IPR003594">
    <property type="entry name" value="HATPase_dom"/>
</dbReference>
<dbReference type="InterPro" id="IPR050351">
    <property type="entry name" value="BphY/WalK/GraS-like"/>
</dbReference>
<dbReference type="Pfam" id="PF00512">
    <property type="entry name" value="HisKA"/>
    <property type="match status" value="1"/>
</dbReference>
<dbReference type="PROSITE" id="PS50112">
    <property type="entry name" value="PAS"/>
    <property type="match status" value="1"/>
</dbReference>
<dbReference type="Pfam" id="PF00989">
    <property type="entry name" value="PAS"/>
    <property type="match status" value="1"/>
</dbReference>
<dbReference type="AlphaFoldDB" id="A0A6G7YLH2"/>
<evidence type="ECO:0000256" key="8">
    <source>
        <dbReference type="ARBA" id="ARBA00022741"/>
    </source>
</evidence>
<evidence type="ECO:0000256" key="4">
    <source>
        <dbReference type="ARBA" id="ARBA00022475"/>
    </source>
</evidence>
<dbReference type="InterPro" id="IPR035965">
    <property type="entry name" value="PAS-like_dom_sf"/>
</dbReference>
<comment type="catalytic activity">
    <reaction evidence="1">
        <text>ATP + protein L-histidine = ADP + protein N-phospho-L-histidine.</text>
        <dbReference type="EC" id="2.7.13.3"/>
    </reaction>
</comment>
<dbReference type="PANTHER" id="PTHR42878:SF13">
    <property type="entry name" value="HISTIDINE KINASE"/>
    <property type="match status" value="1"/>
</dbReference>
<dbReference type="SMART" id="SM00387">
    <property type="entry name" value="HATPase_c"/>
    <property type="match status" value="1"/>
</dbReference>
<proteinExistence type="predicted"/>
<dbReference type="GO" id="GO:0030295">
    <property type="term" value="F:protein kinase activator activity"/>
    <property type="evidence" value="ECO:0007669"/>
    <property type="project" value="TreeGrafter"/>
</dbReference>
<feature type="transmembrane region" description="Helical" evidence="14">
    <location>
        <begin position="62"/>
        <end position="83"/>
    </location>
</feature>
<evidence type="ECO:0000259" key="15">
    <source>
        <dbReference type="PROSITE" id="PS50109"/>
    </source>
</evidence>
<keyword evidence="19" id="KW-1185">Reference proteome</keyword>
<dbReference type="KEGG" id="spii:G7077_00290"/>
<dbReference type="InterPro" id="IPR003660">
    <property type="entry name" value="HAMP_dom"/>
</dbReference>
<evidence type="ECO:0000256" key="1">
    <source>
        <dbReference type="ARBA" id="ARBA00000085"/>
    </source>
</evidence>
<dbReference type="GO" id="GO:0005524">
    <property type="term" value="F:ATP binding"/>
    <property type="evidence" value="ECO:0007669"/>
    <property type="project" value="UniProtKB-KW"/>
</dbReference>
<evidence type="ECO:0000256" key="2">
    <source>
        <dbReference type="ARBA" id="ARBA00004651"/>
    </source>
</evidence>
<dbReference type="InterPro" id="IPR000014">
    <property type="entry name" value="PAS"/>
</dbReference>
<dbReference type="SUPFAM" id="SSF158472">
    <property type="entry name" value="HAMP domain-like"/>
    <property type="match status" value="1"/>
</dbReference>
<dbReference type="GO" id="GO:0000155">
    <property type="term" value="F:phosphorelay sensor kinase activity"/>
    <property type="evidence" value="ECO:0007669"/>
    <property type="project" value="InterPro"/>
</dbReference>
<dbReference type="InterPro" id="IPR045671">
    <property type="entry name" value="NtrY-like_N"/>
</dbReference>
<evidence type="ECO:0000256" key="11">
    <source>
        <dbReference type="ARBA" id="ARBA00022989"/>
    </source>
</evidence>
<dbReference type="GO" id="GO:0005886">
    <property type="term" value="C:plasma membrane"/>
    <property type="evidence" value="ECO:0007669"/>
    <property type="project" value="UniProtKB-SubCell"/>
</dbReference>
<name>A0A6G7YLH2_9SPHN</name>
<evidence type="ECO:0000256" key="12">
    <source>
        <dbReference type="ARBA" id="ARBA00023012"/>
    </source>
</evidence>
<dbReference type="SUPFAM" id="SSF55785">
    <property type="entry name" value="PYP-like sensor domain (PAS domain)"/>
    <property type="match status" value="1"/>
</dbReference>
<dbReference type="InterPro" id="IPR003661">
    <property type="entry name" value="HisK_dim/P_dom"/>
</dbReference>
<keyword evidence="10" id="KW-0067">ATP-binding</keyword>
<dbReference type="EC" id="2.7.13.3" evidence="3"/>
<evidence type="ECO:0000256" key="14">
    <source>
        <dbReference type="SAM" id="Phobius"/>
    </source>
</evidence>
<protein>
    <recommendedName>
        <fullName evidence="3">histidine kinase</fullName>
        <ecNumber evidence="3">2.7.13.3</ecNumber>
    </recommendedName>
</protein>
<feature type="transmembrane region" description="Helical" evidence="14">
    <location>
        <begin position="103"/>
        <end position="129"/>
    </location>
</feature>
<reference evidence="18 19" key="1">
    <citation type="submission" date="2020-03" db="EMBL/GenBank/DDBJ databases">
        <title>Sphingomonas sp. nov., isolated from fish.</title>
        <authorList>
            <person name="Hyun D.-W."/>
            <person name="Bae J.-W."/>
        </authorList>
    </citation>
    <scope>NUCLEOTIDE SEQUENCE [LARGE SCALE GENOMIC DNA]</scope>
    <source>
        <strain evidence="18 19">HDW15B</strain>
    </source>
</reference>
<evidence type="ECO:0000313" key="19">
    <source>
        <dbReference type="Proteomes" id="UP000503222"/>
    </source>
</evidence>
<keyword evidence="6" id="KW-0808">Transferase</keyword>
<evidence type="ECO:0000313" key="18">
    <source>
        <dbReference type="EMBL" id="QIK77588.1"/>
    </source>
</evidence>
<feature type="domain" description="HAMP" evidence="17">
    <location>
        <begin position="333"/>
        <end position="386"/>
    </location>
</feature>
<dbReference type="SUPFAM" id="SSF55874">
    <property type="entry name" value="ATPase domain of HSP90 chaperone/DNA topoisomerase II/histidine kinase"/>
    <property type="match status" value="1"/>
</dbReference>
<dbReference type="InterPro" id="IPR013767">
    <property type="entry name" value="PAS_fold"/>
</dbReference>
<evidence type="ECO:0000259" key="16">
    <source>
        <dbReference type="PROSITE" id="PS50112"/>
    </source>
</evidence>
<dbReference type="EMBL" id="CP049869">
    <property type="protein sequence ID" value="QIK77588.1"/>
    <property type="molecule type" value="Genomic_DNA"/>
</dbReference>
<keyword evidence="5" id="KW-0597">Phosphoprotein</keyword>
<feature type="domain" description="PAS" evidence="16">
    <location>
        <begin position="398"/>
        <end position="442"/>
    </location>
</feature>
<keyword evidence="9" id="KW-0418">Kinase</keyword>
<dbReference type="PROSITE" id="PS50109">
    <property type="entry name" value="HIS_KIN"/>
    <property type="match status" value="1"/>
</dbReference>
<dbReference type="GO" id="GO:0006355">
    <property type="term" value="P:regulation of DNA-templated transcription"/>
    <property type="evidence" value="ECO:0007669"/>
    <property type="project" value="InterPro"/>
</dbReference>
<dbReference type="GO" id="GO:0007234">
    <property type="term" value="P:osmosensory signaling via phosphorelay pathway"/>
    <property type="evidence" value="ECO:0007669"/>
    <property type="project" value="TreeGrafter"/>
</dbReference>
<dbReference type="InterPro" id="IPR036097">
    <property type="entry name" value="HisK_dim/P_sf"/>
</dbReference>
<dbReference type="Gene3D" id="6.10.340.10">
    <property type="match status" value="1"/>
</dbReference>
<keyword evidence="11 14" id="KW-1133">Transmembrane helix</keyword>
<evidence type="ECO:0000259" key="17">
    <source>
        <dbReference type="PROSITE" id="PS50885"/>
    </source>
</evidence>
<gene>
    <name evidence="18" type="ORF">G7077_00290</name>
</gene>
<dbReference type="Proteomes" id="UP000503222">
    <property type="component" value="Chromosome"/>
</dbReference>
<dbReference type="PRINTS" id="PR00344">
    <property type="entry name" value="BCTRLSENSOR"/>
</dbReference>
<dbReference type="InterPro" id="IPR036890">
    <property type="entry name" value="HATPase_C_sf"/>
</dbReference>
<evidence type="ECO:0000256" key="6">
    <source>
        <dbReference type="ARBA" id="ARBA00022679"/>
    </source>
</evidence>
<evidence type="ECO:0000256" key="10">
    <source>
        <dbReference type="ARBA" id="ARBA00022840"/>
    </source>
</evidence>
<dbReference type="Pfam" id="PF02518">
    <property type="entry name" value="HATPase_c"/>
    <property type="match status" value="1"/>
</dbReference>
<dbReference type="Pfam" id="PF00672">
    <property type="entry name" value="HAMP"/>
    <property type="match status" value="1"/>
</dbReference>
<feature type="transmembrane region" description="Helical" evidence="14">
    <location>
        <begin position="30"/>
        <end position="50"/>
    </location>
</feature>
<dbReference type="InterPro" id="IPR004358">
    <property type="entry name" value="Sig_transdc_His_kin-like_C"/>
</dbReference>
<keyword evidence="13 14" id="KW-0472">Membrane</keyword>
<keyword evidence="12" id="KW-0902">Two-component regulatory system</keyword>
<dbReference type="CDD" id="cd06225">
    <property type="entry name" value="HAMP"/>
    <property type="match status" value="1"/>
</dbReference>
<dbReference type="SUPFAM" id="SSF47384">
    <property type="entry name" value="Homodimeric domain of signal transducing histidine kinase"/>
    <property type="match status" value="1"/>
</dbReference>
<evidence type="ECO:0000256" key="5">
    <source>
        <dbReference type="ARBA" id="ARBA00022553"/>
    </source>
</evidence>
<organism evidence="18 19">
    <name type="scientific">Sphingomonas piscis</name>
    <dbReference type="NCBI Taxonomy" id="2714943"/>
    <lineage>
        <taxon>Bacteria</taxon>
        <taxon>Pseudomonadati</taxon>
        <taxon>Pseudomonadota</taxon>
        <taxon>Alphaproteobacteria</taxon>
        <taxon>Sphingomonadales</taxon>
        <taxon>Sphingomonadaceae</taxon>
        <taxon>Sphingomonas</taxon>
    </lineage>
</organism>
<evidence type="ECO:0000256" key="13">
    <source>
        <dbReference type="ARBA" id="ARBA00023136"/>
    </source>
</evidence>
<dbReference type="SMART" id="SM00091">
    <property type="entry name" value="PAS"/>
    <property type="match status" value="1"/>
</dbReference>
<keyword evidence="8" id="KW-0547">Nucleotide-binding</keyword>
<feature type="transmembrane region" description="Helical" evidence="14">
    <location>
        <begin position="309"/>
        <end position="329"/>
    </location>
</feature>
<evidence type="ECO:0000256" key="7">
    <source>
        <dbReference type="ARBA" id="ARBA00022692"/>
    </source>
</evidence>
<dbReference type="PANTHER" id="PTHR42878">
    <property type="entry name" value="TWO-COMPONENT HISTIDINE KINASE"/>
    <property type="match status" value="1"/>
</dbReference>
<dbReference type="GO" id="GO:0000156">
    <property type="term" value="F:phosphorelay response regulator activity"/>
    <property type="evidence" value="ECO:0007669"/>
    <property type="project" value="TreeGrafter"/>
</dbReference>
<dbReference type="RefSeq" id="WP_166409984.1">
    <property type="nucleotide sequence ID" value="NZ_CP049869.1"/>
</dbReference>
<dbReference type="PIRSF" id="PIRSF037532">
    <property type="entry name" value="STHK_NtrY"/>
    <property type="match status" value="1"/>
</dbReference>
<sequence length="751" mass="82470">MDARTGDSGLPDEGQRRTPRDLIRAPVDRFGIPGATLVLIIVAISSYALLSRQSEPGSLLKPPLIALLLVANLIPAVALMVLFSRKVALQRAALGGLGSGRLHTRLVALFSAIAAIPTVTVVIFASLLLQSGLEFWFSGRARGMLENTVEVARTTYRLEIARLGSDAVPMAGDVAGYLQQTTIEDPLFQEALAKQAYLRSLNEAALLKIGPDSQPQSLAVINGYVGMIDPRRIHVAAERLKNEPAGSSVDAQTPNRISVLTRLGSGPDTYLYASRWVDREMQAQMERASDVLEDYQTLQVKSRTNQLRFNAILLLGAVVIVGLAIFAALKLADRLVRPMGQLVEAAGRVEEGDFTARVQVEKTEDEIETLATAFNRMTGRIEEQTSALRSANTQLDTRRAFIEAVLSSVTAGVVALDTDNRVLLINRSASVLLHRGGEEIEGTPLPDLSEDLANFMRGDRPEADVLVDSGSGQRTLAVKRVRYRDGAVLTFDDITEQLSDQRNAAWSDIARRIAHEIRNPLTPIQLAAERLQRRFGGEVESDKETFERLTGTIVRQVGDLRRMVDEFSNFARMPKPVFREENVHDIAKHALFLHEVAHPALKFTLQPAEGCFAMVCDRQQLSQALTNVVKNAVEAIESRRNRGEHSLAGDRIDLKVSEEGGQLVIEVLDTGVGLPEERERLTEPYMTTRVRGTGLGLAIVKKIVEEHQGEIGFHDRPGGGTRVRIAFDTDKLSRLLSEPGSDNDRAPQDYS</sequence>
<keyword evidence="4" id="KW-1003">Cell membrane</keyword>
<dbReference type="PROSITE" id="PS50885">
    <property type="entry name" value="HAMP"/>
    <property type="match status" value="1"/>
</dbReference>